<sequence length="378" mass="42406">MKIKILTLLLACFAAFASEFEPIKMRDNEFLAKNGDEYVVANQNGDVLYRPVTIRQRKVFTFSEGVALFMTDNYTYGYLDTKGKVIIEPKFSEANSFTEGLAAVQIGGLFGFIDKTGKVIIKPQFNDVGRFYEGLANALKDGKFGFIDKKGKFVIPPKYDNVMPFSEGLAAVSVGEKWGFIDKSGKVVVELKFDGVDEFRDGMTLVRLCEKFGFVDKSGRLAIEAKFDSGDYFGDGLAPVLVDKRWGFIDKSGEFVIEPKFKDAGWFSEGFASVEIQSNEKRVGSPYYKDFISFIDKTGKMIIAPTYEGSIGEFKGGIARVVKVHKNGYHYKGFIKTNGEYLLEPNFRETWAFSEGFGLVEIDDVFLIIDKNGKFVEK</sequence>
<evidence type="ECO:0008006" key="4">
    <source>
        <dbReference type="Google" id="ProtNLM"/>
    </source>
</evidence>
<dbReference type="RefSeq" id="WP_229932447.1">
    <property type="nucleotide sequence ID" value="NZ_CAJHOF010000004.1"/>
</dbReference>
<dbReference type="PANTHER" id="PTHR37841:SF1">
    <property type="entry name" value="DUF3298 DOMAIN-CONTAINING PROTEIN"/>
    <property type="match status" value="1"/>
</dbReference>
<keyword evidence="1" id="KW-0732">Signal</keyword>
<keyword evidence="3" id="KW-1185">Reference proteome</keyword>
<proteinExistence type="predicted"/>
<dbReference type="Proteomes" id="UP000789803">
    <property type="component" value="Unassembled WGS sequence"/>
</dbReference>
<evidence type="ECO:0000256" key="1">
    <source>
        <dbReference type="SAM" id="SignalP"/>
    </source>
</evidence>
<dbReference type="Pfam" id="PF14903">
    <property type="entry name" value="WG_beta_rep"/>
    <property type="match status" value="6"/>
</dbReference>
<name>A0ABM8Q4Q1_9BACT</name>
<dbReference type="PANTHER" id="PTHR37841">
    <property type="entry name" value="GLR2918 PROTEIN"/>
    <property type="match status" value="1"/>
</dbReference>
<feature type="signal peptide" evidence="1">
    <location>
        <begin position="1"/>
        <end position="17"/>
    </location>
</feature>
<dbReference type="SUPFAM" id="SSF69360">
    <property type="entry name" value="Cell wall binding repeat"/>
    <property type="match status" value="1"/>
</dbReference>
<comment type="caution">
    <text evidence="2">The sequence shown here is derived from an EMBL/GenBank/DDBJ whole genome shotgun (WGS) entry which is preliminary data.</text>
</comment>
<organism evidence="2 3">
    <name type="scientific">Campylobacter majalis</name>
    <dbReference type="NCBI Taxonomy" id="2790656"/>
    <lineage>
        <taxon>Bacteria</taxon>
        <taxon>Pseudomonadati</taxon>
        <taxon>Campylobacterota</taxon>
        <taxon>Epsilonproteobacteria</taxon>
        <taxon>Campylobacterales</taxon>
        <taxon>Campylobacteraceae</taxon>
        <taxon>Campylobacter</taxon>
    </lineage>
</organism>
<dbReference type="InterPro" id="IPR032774">
    <property type="entry name" value="WG_beta_rep"/>
</dbReference>
<reference evidence="2 3" key="1">
    <citation type="submission" date="2020-11" db="EMBL/GenBank/DDBJ databases">
        <authorList>
            <person name="Peeters C."/>
        </authorList>
    </citation>
    <scope>NUCLEOTIDE SEQUENCE [LARGE SCALE GENOMIC DNA]</scope>
    <source>
        <strain evidence="2 3">LMG 7974</strain>
    </source>
</reference>
<feature type="chain" id="PRO_5045979104" description="WG repeat-containing protein" evidence="1">
    <location>
        <begin position="18"/>
        <end position="378"/>
    </location>
</feature>
<evidence type="ECO:0000313" key="3">
    <source>
        <dbReference type="Proteomes" id="UP000789803"/>
    </source>
</evidence>
<dbReference type="EMBL" id="CAJHOF010000004">
    <property type="protein sequence ID" value="CAD7287750.1"/>
    <property type="molecule type" value="Genomic_DNA"/>
</dbReference>
<protein>
    <recommendedName>
        <fullName evidence="4">WG repeat-containing protein</fullName>
    </recommendedName>
</protein>
<accession>A0ABM8Q4Q1</accession>
<gene>
    <name evidence="2" type="ORF">LMG7974_00631</name>
</gene>
<evidence type="ECO:0000313" key="2">
    <source>
        <dbReference type="EMBL" id="CAD7287750.1"/>
    </source>
</evidence>